<dbReference type="Proteomes" id="UP000002791">
    <property type="component" value="Chromosome"/>
</dbReference>
<dbReference type="AlphaFoldDB" id="H5XMP9"/>
<keyword evidence="2" id="KW-1185">Reference proteome</keyword>
<name>H5XMP9_9PSEU</name>
<dbReference type="HOGENOM" id="CLU_2425126_0_0_11"/>
<protein>
    <submittedName>
        <fullName evidence="1">Uncharacterized protein</fullName>
    </submittedName>
</protein>
<accession>H5XMP9</accession>
<dbReference type="OrthoDB" id="5538531at2"/>
<evidence type="ECO:0000313" key="2">
    <source>
        <dbReference type="Proteomes" id="UP000002791"/>
    </source>
</evidence>
<dbReference type="STRING" id="882082.SaccyDRAFT_2138"/>
<dbReference type="eggNOG" id="ENOG5033SKZ">
    <property type="taxonomic scope" value="Bacteria"/>
</dbReference>
<dbReference type="EMBL" id="CM001440">
    <property type="protein sequence ID" value="EHR61028.1"/>
    <property type="molecule type" value="Genomic_DNA"/>
</dbReference>
<dbReference type="RefSeq" id="WP_005456000.1">
    <property type="nucleotide sequence ID" value="NZ_CM001440.1"/>
</dbReference>
<proteinExistence type="predicted"/>
<gene>
    <name evidence="1" type="ORF">SaccyDRAFT_2138</name>
</gene>
<evidence type="ECO:0000313" key="1">
    <source>
        <dbReference type="EMBL" id="EHR61028.1"/>
    </source>
</evidence>
<reference evidence="1 2" key="1">
    <citation type="submission" date="2011-11" db="EMBL/GenBank/DDBJ databases">
        <title>The Noncontiguous Finished sequence of Saccharomonospora cyanea NA-134.</title>
        <authorList>
            <consortium name="US DOE Joint Genome Institute"/>
            <person name="Lucas S."/>
            <person name="Han J."/>
            <person name="Lapidus A."/>
            <person name="Cheng J.-F."/>
            <person name="Goodwin L."/>
            <person name="Pitluck S."/>
            <person name="Peters L."/>
            <person name="Ovchinnikova G."/>
            <person name="Lu M."/>
            <person name="Detter J.C."/>
            <person name="Han C."/>
            <person name="Tapia R."/>
            <person name="Land M."/>
            <person name="Hauser L."/>
            <person name="Kyrpides N."/>
            <person name="Ivanova N."/>
            <person name="Pagani I."/>
            <person name="Brambilla E.-M."/>
            <person name="Klenk H.-P."/>
            <person name="Woyke T."/>
        </authorList>
    </citation>
    <scope>NUCLEOTIDE SEQUENCE [LARGE SCALE GENOMIC DNA]</scope>
    <source>
        <strain evidence="1 2">NA-134</strain>
    </source>
</reference>
<sequence length="91" mass="10210">MGADPAVGLTAETRLRMGGDQRVAAWTERQRAKALHAGTYEAAIHNMLWRIDGQADHNRQFYLYRVRLKPTVAVREGWVVEPGDFVGAMSL</sequence>
<organism evidence="1 2">
    <name type="scientific">Saccharomonospora cyanea NA-134</name>
    <dbReference type="NCBI Taxonomy" id="882082"/>
    <lineage>
        <taxon>Bacteria</taxon>
        <taxon>Bacillati</taxon>
        <taxon>Actinomycetota</taxon>
        <taxon>Actinomycetes</taxon>
        <taxon>Pseudonocardiales</taxon>
        <taxon>Pseudonocardiaceae</taxon>
        <taxon>Saccharomonospora</taxon>
    </lineage>
</organism>